<feature type="region of interest" description="Disordered" evidence="1">
    <location>
        <begin position="1"/>
        <end position="24"/>
    </location>
</feature>
<evidence type="ECO:0000313" key="2">
    <source>
        <dbReference type="EMBL" id="GAA5163464.1"/>
    </source>
</evidence>
<gene>
    <name evidence="2" type="ORF">GCM10023321_50400</name>
</gene>
<feature type="compositionally biased region" description="Polar residues" evidence="1">
    <location>
        <begin position="15"/>
        <end position="24"/>
    </location>
</feature>
<comment type="caution">
    <text evidence="2">The sequence shown here is derived from an EMBL/GenBank/DDBJ whole genome shotgun (WGS) entry which is preliminary data.</text>
</comment>
<feature type="region of interest" description="Disordered" evidence="1">
    <location>
        <begin position="105"/>
        <end position="138"/>
    </location>
</feature>
<dbReference type="Proteomes" id="UP001428817">
    <property type="component" value="Unassembled WGS sequence"/>
</dbReference>
<evidence type="ECO:0000256" key="1">
    <source>
        <dbReference type="SAM" id="MobiDB-lite"/>
    </source>
</evidence>
<keyword evidence="3" id="KW-1185">Reference proteome</keyword>
<protein>
    <submittedName>
        <fullName evidence="2">Uncharacterized protein</fullName>
    </submittedName>
</protein>
<proteinExistence type="predicted"/>
<evidence type="ECO:0000313" key="3">
    <source>
        <dbReference type="Proteomes" id="UP001428817"/>
    </source>
</evidence>
<feature type="compositionally biased region" description="Low complexity" evidence="1">
    <location>
        <begin position="114"/>
        <end position="125"/>
    </location>
</feature>
<name>A0ABP9QKF8_9PSEU</name>
<dbReference type="EMBL" id="BAABJP010000029">
    <property type="protein sequence ID" value="GAA5163464.1"/>
    <property type="molecule type" value="Genomic_DNA"/>
</dbReference>
<reference evidence="3" key="1">
    <citation type="journal article" date="2019" name="Int. J. Syst. Evol. Microbiol.">
        <title>The Global Catalogue of Microorganisms (GCM) 10K type strain sequencing project: providing services to taxonomists for standard genome sequencing and annotation.</title>
        <authorList>
            <consortium name="The Broad Institute Genomics Platform"/>
            <consortium name="The Broad Institute Genome Sequencing Center for Infectious Disease"/>
            <person name="Wu L."/>
            <person name="Ma J."/>
        </authorList>
    </citation>
    <scope>NUCLEOTIDE SEQUENCE [LARGE SCALE GENOMIC DNA]</scope>
    <source>
        <strain evidence="3">JCM 18303</strain>
    </source>
</reference>
<accession>A0ABP9QKF8</accession>
<organism evidence="2 3">
    <name type="scientific">Pseudonocardia eucalypti</name>
    <dbReference type="NCBI Taxonomy" id="648755"/>
    <lineage>
        <taxon>Bacteria</taxon>
        <taxon>Bacillati</taxon>
        <taxon>Actinomycetota</taxon>
        <taxon>Actinomycetes</taxon>
        <taxon>Pseudonocardiales</taxon>
        <taxon>Pseudonocardiaceae</taxon>
        <taxon>Pseudonocardia</taxon>
    </lineage>
</organism>
<sequence length="138" mass="14665">MAGSECTMTRRKLSNESSATNSGMNPLNEGCWFGQYRSARSKSISNARPCSSTITLLTPVMSQPPDNAFSTRFTASWSKTSSRLPGSSSHQSLCVLPGTRSLSTASWPGAAVRSPPYSTTVSTSTKRILGASPPSNRN</sequence>